<comment type="similarity">
    <text evidence="2">Belongs to the glutamate-gated ion channel (TC 1.A.10.1) family.</text>
</comment>
<dbReference type="InterPro" id="IPR019594">
    <property type="entry name" value="Glu/Gly-bd"/>
</dbReference>
<dbReference type="Gene3D" id="3.40.190.10">
    <property type="entry name" value="Periplasmic binding protein-like II"/>
    <property type="match status" value="1"/>
</dbReference>
<dbReference type="InterPro" id="IPR052192">
    <property type="entry name" value="Insect_Ionotropic_Sensory_Rcpt"/>
</dbReference>
<keyword evidence="7" id="KW-0406">Ion transport</keyword>
<protein>
    <submittedName>
        <fullName evidence="16">Glutamate receptor ionotropic, delta-1</fullName>
    </submittedName>
</protein>
<dbReference type="InterPro" id="IPR001320">
    <property type="entry name" value="Iontro_rcpt_C"/>
</dbReference>
<evidence type="ECO:0000256" key="13">
    <source>
        <dbReference type="SAM" id="Phobius"/>
    </source>
</evidence>
<evidence type="ECO:0000256" key="11">
    <source>
        <dbReference type="ARBA" id="ARBA00023286"/>
    </source>
</evidence>
<dbReference type="PANTHER" id="PTHR42643:SF24">
    <property type="entry name" value="IONOTROPIC RECEPTOR 60A"/>
    <property type="match status" value="1"/>
</dbReference>
<keyword evidence="10" id="KW-0325">Glycoprotein</keyword>
<evidence type="ECO:0000256" key="12">
    <source>
        <dbReference type="ARBA" id="ARBA00023303"/>
    </source>
</evidence>
<evidence type="ECO:0000259" key="15">
    <source>
        <dbReference type="Pfam" id="PF10613"/>
    </source>
</evidence>
<dbReference type="PANTHER" id="PTHR42643">
    <property type="entry name" value="IONOTROPIC RECEPTOR 20A-RELATED"/>
    <property type="match status" value="1"/>
</dbReference>
<dbReference type="Pfam" id="PF10613">
    <property type="entry name" value="Lig_chan-Glu_bd"/>
    <property type="match status" value="1"/>
</dbReference>
<dbReference type="Pfam" id="PF00060">
    <property type="entry name" value="Lig_chan"/>
    <property type="match status" value="1"/>
</dbReference>
<evidence type="ECO:0000256" key="3">
    <source>
        <dbReference type="ARBA" id="ARBA00022448"/>
    </source>
</evidence>
<evidence type="ECO:0000256" key="4">
    <source>
        <dbReference type="ARBA" id="ARBA00022475"/>
    </source>
</evidence>
<keyword evidence="12" id="KW-0407">Ion channel</keyword>
<feature type="domain" description="Ionotropic glutamate receptor C-terminal" evidence="14">
    <location>
        <begin position="154"/>
        <end position="253"/>
    </location>
</feature>
<dbReference type="GO" id="GO:0015276">
    <property type="term" value="F:ligand-gated monoatomic ion channel activity"/>
    <property type="evidence" value="ECO:0007669"/>
    <property type="project" value="InterPro"/>
</dbReference>
<name>A0AAV4WCI9_9ARAC</name>
<evidence type="ECO:0000256" key="10">
    <source>
        <dbReference type="ARBA" id="ARBA00023180"/>
    </source>
</evidence>
<dbReference type="Proteomes" id="UP001054837">
    <property type="component" value="Unassembled WGS sequence"/>
</dbReference>
<keyword evidence="3" id="KW-0813">Transport</keyword>
<reference evidence="16 17" key="1">
    <citation type="submission" date="2021-06" db="EMBL/GenBank/DDBJ databases">
        <title>Caerostris darwini draft genome.</title>
        <authorList>
            <person name="Kono N."/>
            <person name="Arakawa K."/>
        </authorList>
    </citation>
    <scope>NUCLEOTIDE SEQUENCE [LARGE SCALE GENOMIC DNA]</scope>
</reference>
<evidence type="ECO:0000313" key="16">
    <source>
        <dbReference type="EMBL" id="GIY80357.1"/>
    </source>
</evidence>
<dbReference type="AlphaFoldDB" id="A0AAV4WCI9"/>
<comment type="subcellular location">
    <subcellularLocation>
        <location evidence="1">Cell membrane</location>
        <topology evidence="1">Multi-pass membrane protein</topology>
    </subcellularLocation>
</comment>
<evidence type="ECO:0000256" key="7">
    <source>
        <dbReference type="ARBA" id="ARBA00023065"/>
    </source>
</evidence>
<proteinExistence type="inferred from homology"/>
<comment type="caution">
    <text evidence="16">The sequence shown here is derived from an EMBL/GenBank/DDBJ whole genome shotgun (WGS) entry which is preliminary data.</text>
</comment>
<keyword evidence="9 16" id="KW-0675">Receptor</keyword>
<dbReference type="Gene3D" id="1.10.287.70">
    <property type="match status" value="1"/>
</dbReference>
<organism evidence="16 17">
    <name type="scientific">Caerostris darwini</name>
    <dbReference type="NCBI Taxonomy" id="1538125"/>
    <lineage>
        <taxon>Eukaryota</taxon>
        <taxon>Metazoa</taxon>
        <taxon>Ecdysozoa</taxon>
        <taxon>Arthropoda</taxon>
        <taxon>Chelicerata</taxon>
        <taxon>Arachnida</taxon>
        <taxon>Araneae</taxon>
        <taxon>Araneomorphae</taxon>
        <taxon>Entelegynae</taxon>
        <taxon>Araneoidea</taxon>
        <taxon>Araneidae</taxon>
        <taxon>Caerostris</taxon>
    </lineage>
</organism>
<feature type="transmembrane region" description="Helical" evidence="13">
    <location>
        <begin position="376"/>
        <end position="403"/>
    </location>
</feature>
<evidence type="ECO:0000256" key="6">
    <source>
        <dbReference type="ARBA" id="ARBA00022989"/>
    </source>
</evidence>
<dbReference type="GO" id="GO:0005886">
    <property type="term" value="C:plasma membrane"/>
    <property type="evidence" value="ECO:0007669"/>
    <property type="project" value="UniProtKB-SubCell"/>
</dbReference>
<dbReference type="GO" id="GO:0050906">
    <property type="term" value="P:detection of stimulus involved in sensory perception"/>
    <property type="evidence" value="ECO:0007669"/>
    <property type="project" value="UniProtKB-ARBA"/>
</dbReference>
<keyword evidence="4" id="KW-1003">Cell membrane</keyword>
<evidence type="ECO:0000259" key="14">
    <source>
        <dbReference type="Pfam" id="PF00060"/>
    </source>
</evidence>
<evidence type="ECO:0000256" key="1">
    <source>
        <dbReference type="ARBA" id="ARBA00004651"/>
    </source>
</evidence>
<evidence type="ECO:0000256" key="8">
    <source>
        <dbReference type="ARBA" id="ARBA00023136"/>
    </source>
</evidence>
<keyword evidence="5 13" id="KW-0812">Transmembrane</keyword>
<feature type="transmembrane region" description="Helical" evidence="13">
    <location>
        <begin position="130"/>
        <end position="151"/>
    </location>
</feature>
<evidence type="ECO:0000256" key="9">
    <source>
        <dbReference type="ARBA" id="ARBA00023170"/>
    </source>
</evidence>
<keyword evidence="8 13" id="KW-0472">Membrane</keyword>
<keyword evidence="17" id="KW-1185">Reference proteome</keyword>
<feature type="transmembrane region" description="Helical" evidence="13">
    <location>
        <begin position="183"/>
        <end position="207"/>
    </location>
</feature>
<dbReference type="EMBL" id="BPLQ01014502">
    <property type="protein sequence ID" value="GIY80357.1"/>
    <property type="molecule type" value="Genomic_DNA"/>
</dbReference>
<sequence>MKFPSKIAVAVLTSEHMFEICEQNNSDVKLSGVEGKFLDIIASALKFKYQVKTPAHRDWGHLDTDGHWTGLVGMVHRKEADIALSTLTMSDDRMTVVDFTTPYTIQDVTFILQKPETLFNTNDIFQPFDLNSWICILLVLIIYTLIFCYLLRPYSYVNIFLDLFGSLLRQPGVISNKTMKSNFLFALWWFFTFVVSYCYSSILLSYMTLPMHQKSIRTFKELSDAVKKGSYKCLVEKGSTVSKSLSMDNVDYLRYLGESIEKNEWFFFTSDIASGNVRMKNTAILNVRFKLEMINSLLSTSGPMEISDDVYVSWKLAIAIRKDFCCKRKLNTVISRVWNAGLFNKLKSDEWFRMSSEMNGTLDVQKVSHQLTVADIYSSILILCIGYVLSLFVCFGEMINFYLRRNYLFDN</sequence>
<gene>
    <name evidence="16" type="primary">GRID1</name>
    <name evidence="16" type="ORF">CDAR_237301</name>
</gene>
<accession>A0AAV4WCI9</accession>
<feature type="domain" description="Ionotropic glutamate receptor L-glutamate and glycine-binding" evidence="15">
    <location>
        <begin position="22"/>
        <end position="116"/>
    </location>
</feature>
<keyword evidence="11" id="KW-1071">Ligand-gated ion channel</keyword>
<dbReference type="SUPFAM" id="SSF53850">
    <property type="entry name" value="Periplasmic binding protein-like II"/>
    <property type="match status" value="1"/>
</dbReference>
<keyword evidence="6 13" id="KW-1133">Transmembrane helix</keyword>
<evidence type="ECO:0000313" key="17">
    <source>
        <dbReference type="Proteomes" id="UP001054837"/>
    </source>
</evidence>
<evidence type="ECO:0000256" key="5">
    <source>
        <dbReference type="ARBA" id="ARBA00022692"/>
    </source>
</evidence>
<evidence type="ECO:0000256" key="2">
    <source>
        <dbReference type="ARBA" id="ARBA00008685"/>
    </source>
</evidence>